<dbReference type="GO" id="GO:0061630">
    <property type="term" value="F:ubiquitin protein ligase activity"/>
    <property type="evidence" value="ECO:0007669"/>
    <property type="project" value="TreeGrafter"/>
</dbReference>
<accession>A0A1B0B0Z5</accession>
<dbReference type="PANTHER" id="PTHR46171">
    <property type="entry name" value="GH10160P"/>
    <property type="match status" value="1"/>
</dbReference>
<dbReference type="InterPro" id="IPR001841">
    <property type="entry name" value="Znf_RING"/>
</dbReference>
<dbReference type="SUPFAM" id="SSF57850">
    <property type="entry name" value="RING/U-box"/>
    <property type="match status" value="1"/>
</dbReference>
<dbReference type="Gene3D" id="3.30.40.10">
    <property type="entry name" value="Zinc/RING finger domain, C3HC4 (zinc finger)"/>
    <property type="match status" value="1"/>
</dbReference>
<dbReference type="EnsemblMetazoa" id="GPPI015228-RA">
    <property type="protein sequence ID" value="GPPI015228-PA"/>
    <property type="gene ID" value="GPPI015228"/>
</dbReference>
<evidence type="ECO:0000256" key="4">
    <source>
        <dbReference type="SAM" id="MobiDB-lite"/>
    </source>
</evidence>
<evidence type="ECO:0000313" key="6">
    <source>
        <dbReference type="EnsemblMetazoa" id="GPPI015228-PA"/>
    </source>
</evidence>
<dbReference type="PANTHER" id="PTHR46171:SF3">
    <property type="entry name" value="GH10160P"/>
    <property type="match status" value="1"/>
</dbReference>
<sequence length="343" mass="38530">MSSSTSPRGNRSNSNNRRSNNTRQNLYGQALQGAARTVGYDRFDIANNNESSSRSNERNNARNINRQQSRGSQTNFDTTAPHYSNINSDSNTIAYPSNLRDRYSTSSRNAAGTAGPSTSRYSSNRSNSYAFGAYDNQGGGRRSRRREQPRRTQFRRGTYLRLTMPLIGSSARWSPYWESTASPLLLVPMNNYPTGQSGVTHSVEVLNTSDIANSFPSYQHVGTQWLPQTPINMYRPIYLLYYAALVVDHFPGFGEPLPPENDVLPQGLTRDEIATLPSYICSEDTTTGYCTSCAVCLHDFELQQILRVLPCTHTFHAECVDKWLEMRRTCPVCRALCSPTQEQ</sequence>
<feature type="region of interest" description="Disordered" evidence="4">
    <location>
        <begin position="46"/>
        <end position="155"/>
    </location>
</feature>
<reference evidence="7" key="1">
    <citation type="submission" date="2015-01" db="EMBL/GenBank/DDBJ databases">
        <authorList>
            <person name="Aksoy S."/>
            <person name="Warren W."/>
            <person name="Wilson R.K."/>
        </authorList>
    </citation>
    <scope>NUCLEOTIDE SEQUENCE [LARGE SCALE GENOMIC DNA]</scope>
    <source>
        <strain evidence="7">IAEA</strain>
    </source>
</reference>
<dbReference type="GO" id="GO:0016567">
    <property type="term" value="P:protein ubiquitination"/>
    <property type="evidence" value="ECO:0007669"/>
    <property type="project" value="TreeGrafter"/>
</dbReference>
<dbReference type="AlphaFoldDB" id="A0A1B0B0Z5"/>
<organism evidence="6 7">
    <name type="scientific">Glossina palpalis gambiensis</name>
    <dbReference type="NCBI Taxonomy" id="67801"/>
    <lineage>
        <taxon>Eukaryota</taxon>
        <taxon>Metazoa</taxon>
        <taxon>Ecdysozoa</taxon>
        <taxon>Arthropoda</taxon>
        <taxon>Hexapoda</taxon>
        <taxon>Insecta</taxon>
        <taxon>Pterygota</taxon>
        <taxon>Neoptera</taxon>
        <taxon>Endopterygota</taxon>
        <taxon>Diptera</taxon>
        <taxon>Brachycera</taxon>
        <taxon>Muscomorpha</taxon>
        <taxon>Hippoboscoidea</taxon>
        <taxon>Glossinidae</taxon>
        <taxon>Glossina</taxon>
    </lineage>
</organism>
<dbReference type="VEuPathDB" id="VectorBase:GPPI015228"/>
<dbReference type="STRING" id="67801.A0A1B0B0Z5"/>
<keyword evidence="1 3" id="KW-0479">Metal-binding</keyword>
<feature type="compositionally biased region" description="Polar residues" evidence="4">
    <location>
        <begin position="104"/>
        <end position="118"/>
    </location>
</feature>
<evidence type="ECO:0000259" key="5">
    <source>
        <dbReference type="PROSITE" id="PS50089"/>
    </source>
</evidence>
<proteinExistence type="predicted"/>
<evidence type="ECO:0000256" key="3">
    <source>
        <dbReference type="PROSITE-ProRule" id="PRU00175"/>
    </source>
</evidence>
<feature type="region of interest" description="Disordered" evidence="4">
    <location>
        <begin position="1"/>
        <end position="24"/>
    </location>
</feature>
<feature type="compositionally biased region" description="Low complexity" evidence="4">
    <location>
        <begin position="61"/>
        <end position="70"/>
    </location>
</feature>
<feature type="compositionally biased region" description="Polar residues" evidence="4">
    <location>
        <begin position="71"/>
        <end position="95"/>
    </location>
</feature>
<evidence type="ECO:0000313" key="7">
    <source>
        <dbReference type="Proteomes" id="UP000092460"/>
    </source>
</evidence>
<feature type="compositionally biased region" description="Low complexity" evidence="4">
    <location>
        <begin position="119"/>
        <end position="129"/>
    </location>
</feature>
<dbReference type="Proteomes" id="UP000092460">
    <property type="component" value="Unassembled WGS sequence"/>
</dbReference>
<feature type="compositionally biased region" description="Basic residues" evidence="4">
    <location>
        <begin position="141"/>
        <end position="154"/>
    </location>
</feature>
<reference evidence="6" key="2">
    <citation type="submission" date="2020-05" db="UniProtKB">
        <authorList>
            <consortium name="EnsemblMetazoa"/>
        </authorList>
    </citation>
    <scope>IDENTIFICATION</scope>
    <source>
        <strain evidence="6">IAEA</strain>
    </source>
</reference>
<feature type="domain" description="RING-type" evidence="5">
    <location>
        <begin position="293"/>
        <end position="334"/>
    </location>
</feature>
<dbReference type="Pfam" id="PF13639">
    <property type="entry name" value="zf-RING_2"/>
    <property type="match status" value="1"/>
</dbReference>
<keyword evidence="7" id="KW-1185">Reference proteome</keyword>
<protein>
    <recommendedName>
        <fullName evidence="5">RING-type domain-containing protein</fullName>
    </recommendedName>
</protein>
<keyword evidence="1 3" id="KW-0863">Zinc-finger</keyword>
<dbReference type="SMART" id="SM00184">
    <property type="entry name" value="RING"/>
    <property type="match status" value="1"/>
</dbReference>
<evidence type="ECO:0000256" key="2">
    <source>
        <dbReference type="ARBA" id="ARBA00022833"/>
    </source>
</evidence>
<dbReference type="PROSITE" id="PS50089">
    <property type="entry name" value="ZF_RING_2"/>
    <property type="match status" value="1"/>
</dbReference>
<dbReference type="EMBL" id="JXJN01006917">
    <property type="status" value="NOT_ANNOTATED_CDS"/>
    <property type="molecule type" value="Genomic_DNA"/>
</dbReference>
<keyword evidence="2" id="KW-0862">Zinc</keyword>
<dbReference type="InterPro" id="IPR013083">
    <property type="entry name" value="Znf_RING/FYVE/PHD"/>
</dbReference>
<dbReference type="GO" id="GO:0008270">
    <property type="term" value="F:zinc ion binding"/>
    <property type="evidence" value="ECO:0007669"/>
    <property type="project" value="UniProtKB-KW"/>
</dbReference>
<evidence type="ECO:0000256" key="1">
    <source>
        <dbReference type="ARBA" id="ARBA00022771"/>
    </source>
</evidence>
<name>A0A1B0B0Z5_9MUSC</name>